<proteinExistence type="predicted"/>
<evidence type="ECO:0000256" key="1">
    <source>
        <dbReference type="SAM" id="Phobius"/>
    </source>
</evidence>
<reference evidence="2 3" key="1">
    <citation type="submission" date="2024-06" db="EMBL/GenBank/DDBJ databases">
        <title>Genomic Encyclopedia of Type Strains, Phase IV (KMG-IV): sequencing the most valuable type-strain genomes for metagenomic binning, comparative biology and taxonomic classification.</title>
        <authorList>
            <person name="Goeker M."/>
        </authorList>
    </citation>
    <scope>NUCLEOTIDE SEQUENCE [LARGE SCALE GENOMIC DNA]</scope>
    <source>
        <strain evidence="2 3">DSM 29780</strain>
    </source>
</reference>
<sequence>MKKLELYLFRVALVAILTAVAASPFVAAGHLFYGFVSRTMQATHLLALAYLMLIALALFLISPAYGDNKR</sequence>
<dbReference type="RefSeq" id="WP_354556829.1">
    <property type="nucleotide sequence ID" value="NZ_JBEPMB010000003.1"/>
</dbReference>
<keyword evidence="1" id="KW-0472">Membrane</keyword>
<keyword evidence="1" id="KW-0812">Transmembrane</keyword>
<dbReference type="EMBL" id="JBEPMB010000003">
    <property type="protein sequence ID" value="MET3614332.1"/>
    <property type="molecule type" value="Genomic_DNA"/>
</dbReference>
<organism evidence="2 3">
    <name type="scientific">Rhizobium aquaticum</name>
    <dbReference type="NCBI Taxonomy" id="1549636"/>
    <lineage>
        <taxon>Bacteria</taxon>
        <taxon>Pseudomonadati</taxon>
        <taxon>Pseudomonadota</taxon>
        <taxon>Alphaproteobacteria</taxon>
        <taxon>Hyphomicrobiales</taxon>
        <taxon>Rhizobiaceae</taxon>
        <taxon>Rhizobium/Agrobacterium group</taxon>
        <taxon>Rhizobium</taxon>
    </lineage>
</organism>
<dbReference type="Proteomes" id="UP001549047">
    <property type="component" value="Unassembled WGS sequence"/>
</dbReference>
<protein>
    <submittedName>
        <fullName evidence="2">Uncharacterized protein</fullName>
    </submittedName>
</protein>
<evidence type="ECO:0000313" key="3">
    <source>
        <dbReference type="Proteomes" id="UP001549047"/>
    </source>
</evidence>
<keyword evidence="3" id="KW-1185">Reference proteome</keyword>
<feature type="transmembrane region" description="Helical" evidence="1">
    <location>
        <begin position="7"/>
        <end position="33"/>
    </location>
</feature>
<comment type="caution">
    <text evidence="2">The sequence shown here is derived from an EMBL/GenBank/DDBJ whole genome shotgun (WGS) entry which is preliminary data.</text>
</comment>
<feature type="transmembrane region" description="Helical" evidence="1">
    <location>
        <begin position="45"/>
        <end position="65"/>
    </location>
</feature>
<evidence type="ECO:0000313" key="2">
    <source>
        <dbReference type="EMBL" id="MET3614332.1"/>
    </source>
</evidence>
<name>A0ABV2J0Q5_9HYPH</name>
<keyword evidence="1" id="KW-1133">Transmembrane helix</keyword>
<gene>
    <name evidence="2" type="ORF">ABID16_002669</name>
</gene>
<accession>A0ABV2J0Q5</accession>